<gene>
    <name evidence="1" type="ORF">BACCAP_03704</name>
</gene>
<name>A6NZQ0_9FIRM</name>
<protein>
    <submittedName>
        <fullName evidence="1">Uncharacterized protein</fullName>
    </submittedName>
</protein>
<comment type="caution">
    <text evidence="1">The sequence shown here is derived from an EMBL/GenBank/DDBJ whole genome shotgun (WGS) entry which is preliminary data.</text>
</comment>
<reference evidence="1 2" key="2">
    <citation type="submission" date="2007-06" db="EMBL/GenBank/DDBJ databases">
        <title>Draft genome sequence of Pseudoflavonifractor capillosus ATCC 29799.</title>
        <authorList>
            <person name="Sudarsanam P."/>
            <person name="Ley R."/>
            <person name="Guruge J."/>
            <person name="Turnbaugh P.J."/>
            <person name="Mahowald M."/>
            <person name="Liep D."/>
            <person name="Gordon J."/>
        </authorList>
    </citation>
    <scope>NUCLEOTIDE SEQUENCE [LARGE SCALE GENOMIC DNA]</scope>
    <source>
        <strain evidence="1 2">ATCC 29799</strain>
    </source>
</reference>
<evidence type="ECO:0000313" key="2">
    <source>
        <dbReference type="Proteomes" id="UP000003639"/>
    </source>
</evidence>
<accession>A6NZQ0</accession>
<dbReference type="AlphaFoldDB" id="A6NZQ0"/>
<reference evidence="1 2" key="1">
    <citation type="submission" date="2007-04" db="EMBL/GenBank/DDBJ databases">
        <authorList>
            <person name="Fulton L."/>
            <person name="Clifton S."/>
            <person name="Fulton B."/>
            <person name="Xu J."/>
            <person name="Minx P."/>
            <person name="Pepin K.H."/>
            <person name="Johnson M."/>
            <person name="Thiruvilangam P."/>
            <person name="Bhonagiri V."/>
            <person name="Nash W.E."/>
            <person name="Mardis E.R."/>
            <person name="Wilson R.K."/>
        </authorList>
    </citation>
    <scope>NUCLEOTIDE SEQUENCE [LARGE SCALE GENOMIC DNA]</scope>
    <source>
        <strain evidence="1 2">ATCC 29799</strain>
    </source>
</reference>
<dbReference type="EMBL" id="AAXG02000034">
    <property type="protein sequence ID" value="EDM98403.1"/>
    <property type="molecule type" value="Genomic_DNA"/>
</dbReference>
<dbReference type="Proteomes" id="UP000003639">
    <property type="component" value="Unassembled WGS sequence"/>
</dbReference>
<evidence type="ECO:0000313" key="1">
    <source>
        <dbReference type="EMBL" id="EDM98403.1"/>
    </source>
</evidence>
<organism evidence="1 2">
    <name type="scientific">Pseudoflavonifractor capillosus ATCC 29799</name>
    <dbReference type="NCBI Taxonomy" id="411467"/>
    <lineage>
        <taxon>Bacteria</taxon>
        <taxon>Bacillati</taxon>
        <taxon>Bacillota</taxon>
        <taxon>Clostridia</taxon>
        <taxon>Eubacteriales</taxon>
        <taxon>Oscillospiraceae</taxon>
        <taxon>Pseudoflavonifractor</taxon>
    </lineage>
</organism>
<sequence length="73" mass="8200">MQSEPAAPSFIQYGPEHETGTAIARSVQQIFNTKNAKKIMHRFICSQAKKKILKSCDFRTFLVEISGIEPLTS</sequence>
<keyword evidence="2" id="KW-1185">Reference proteome</keyword>
<proteinExistence type="predicted"/>